<keyword evidence="6" id="KW-1185">Reference proteome</keyword>
<dbReference type="Proteomes" id="UP001056535">
    <property type="component" value="Chromosome"/>
</dbReference>
<dbReference type="InterPro" id="IPR011013">
    <property type="entry name" value="Gal_mutarotase_sf_dom"/>
</dbReference>
<evidence type="ECO:0000256" key="2">
    <source>
        <dbReference type="ARBA" id="ARBA00005866"/>
    </source>
</evidence>
<dbReference type="Gene3D" id="2.70.98.10">
    <property type="match status" value="1"/>
</dbReference>
<dbReference type="SUPFAM" id="SSF74650">
    <property type="entry name" value="Galactose mutarotase-like"/>
    <property type="match status" value="1"/>
</dbReference>
<dbReference type="InterPro" id="IPR014718">
    <property type="entry name" value="GH-type_carb-bd"/>
</dbReference>
<comment type="catalytic activity">
    <reaction evidence="1">
        <text>alpha-D-glucose 6-phosphate = beta-D-glucose 6-phosphate</text>
        <dbReference type="Rhea" id="RHEA:16249"/>
        <dbReference type="ChEBI" id="CHEBI:58225"/>
        <dbReference type="ChEBI" id="CHEBI:58247"/>
        <dbReference type="EC" id="5.1.3.15"/>
    </reaction>
</comment>
<dbReference type="Pfam" id="PF01263">
    <property type="entry name" value="Aldose_epim"/>
    <property type="match status" value="1"/>
</dbReference>
<dbReference type="EC" id="5.1.3.15" evidence="4"/>
<dbReference type="PANTHER" id="PTHR11122:SF13">
    <property type="entry name" value="GLUCOSE-6-PHOSPHATE 1-EPIMERASE"/>
    <property type="match status" value="1"/>
</dbReference>
<proteinExistence type="inferred from homology"/>
<reference evidence="5" key="1">
    <citation type="submission" date="2022-06" db="EMBL/GenBank/DDBJ databases">
        <title>Ornithinimicrobium JY.X270.</title>
        <authorList>
            <person name="Huang Y."/>
        </authorList>
    </citation>
    <scope>NUCLEOTIDE SEQUENCE</scope>
    <source>
        <strain evidence="5">JY.X270</strain>
    </source>
</reference>
<accession>A0ABY4YDE7</accession>
<name>A0ABY4YDE7_9MICO</name>
<keyword evidence="3 4" id="KW-0413">Isomerase</keyword>
<sequence>MRPHTYPTAGGTVITHDQGAHLTEWRLGDTPVIWVSSESEYAEGQPIRGGVPVCWPWFGPGRPGDLTPAHGFARVAPWRLVQEDSDGSALRLAWELTHADVQGLPGTEHFVHDFTARLHVTVEEAASVALTVRNDGSEPFDYEAALHTYLQVGDIRQVEIAGLDGCDYFDKVLRADATQEGPVVFGGETDRVYASSGTVQVHDPVLRRTLMIEKSGSPNTVVWNPWADKARAMPDFADHEWQQMVCVEAATVGGHAVALEPGQEQTLSTTVRVITANGS</sequence>
<organism evidence="5 6">
    <name type="scientific">Ornithinimicrobium cryptoxanthini</name>
    <dbReference type="NCBI Taxonomy" id="2934161"/>
    <lineage>
        <taxon>Bacteria</taxon>
        <taxon>Bacillati</taxon>
        <taxon>Actinomycetota</taxon>
        <taxon>Actinomycetes</taxon>
        <taxon>Micrococcales</taxon>
        <taxon>Ornithinimicrobiaceae</taxon>
        <taxon>Ornithinimicrobium</taxon>
    </lineage>
</organism>
<dbReference type="PANTHER" id="PTHR11122">
    <property type="entry name" value="APOSPORY-ASSOCIATED PROTEIN C-RELATED"/>
    <property type="match status" value="1"/>
</dbReference>
<dbReference type="RefSeq" id="WP_252618840.1">
    <property type="nucleotide sequence ID" value="NZ_CP099490.1"/>
</dbReference>
<dbReference type="EMBL" id="CP099490">
    <property type="protein sequence ID" value="USQ74786.1"/>
    <property type="molecule type" value="Genomic_DNA"/>
</dbReference>
<evidence type="ECO:0000313" key="6">
    <source>
        <dbReference type="Proteomes" id="UP001056535"/>
    </source>
</evidence>
<evidence type="ECO:0000256" key="1">
    <source>
        <dbReference type="ARBA" id="ARBA00001096"/>
    </source>
</evidence>
<dbReference type="InterPro" id="IPR008183">
    <property type="entry name" value="Aldose_1/G6P_1-epimerase"/>
</dbReference>
<evidence type="ECO:0000313" key="5">
    <source>
        <dbReference type="EMBL" id="USQ74786.1"/>
    </source>
</evidence>
<dbReference type="InterPro" id="IPR025532">
    <property type="entry name" value="G6P_1-epimerase"/>
</dbReference>
<evidence type="ECO:0000256" key="4">
    <source>
        <dbReference type="PIRNR" id="PIRNR016020"/>
    </source>
</evidence>
<comment type="similarity">
    <text evidence="2 4">Belongs to the glucose-6-phosphate 1-epimerase family.</text>
</comment>
<evidence type="ECO:0000256" key="3">
    <source>
        <dbReference type="ARBA" id="ARBA00023235"/>
    </source>
</evidence>
<dbReference type="PIRSF" id="PIRSF016020">
    <property type="entry name" value="PHexose_mutarotase"/>
    <property type="match status" value="1"/>
</dbReference>
<gene>
    <name evidence="5" type="ORF">NF557_08870</name>
</gene>
<dbReference type="CDD" id="cd09020">
    <property type="entry name" value="D-hex-6-P-epi_like"/>
    <property type="match status" value="1"/>
</dbReference>
<protein>
    <recommendedName>
        <fullName evidence="4">Putative glucose-6-phosphate 1-epimerase</fullName>
        <ecNumber evidence="4">5.1.3.15</ecNumber>
    </recommendedName>
</protein>